<sequence>MTVETIRETAHPEVPGAGDPYTVLGRLESPCYVVEGADGIVLTNDMPDPGARILALASPLPPERLGSNSFRTAHRVKYAYMSGAMAGGIASADLVIAMARAGCLGSFGAAGLSTDRIDAALGRFAAEIPGLPYCVNLIHSPNEPAMEAATVDLLLRRGVDCVEASAFMDLTRAIVRYRVAGLARGADGRTHIGNRVIAKLSRPEVAARFLQPAPDALVAELLAAGEISNEQAELARTVPLADDLTVEADSGGHTDRRPLSVILPVIATQRDAIQRERRYTQRVRIGAAGGLGTPAAITAALALGADYIVTGSINQACAESGTSDAVRKLLRAAQVFDCEMAPSSDMFELGVEVQVLKRGTMFAMRAKQLYNLYRSYDGIDALPAADRTRLEQQILRRPVEEVWSDVAAYFAQRDPAQVDRATGDEKRRMALIFRWYLGHTSKWASSGEADRLADYQIWCGPAMGAFNEWAAGTYLADDRRAGDVAMQLLRGAAYGSRIHQLSLLGVGLPTHLRQYRPTAPMVAEVA</sequence>
<dbReference type="Pfam" id="PF03060">
    <property type="entry name" value="NMO"/>
    <property type="match status" value="1"/>
</dbReference>
<evidence type="ECO:0000313" key="2">
    <source>
        <dbReference type="EMBL" id="QIS20419.1"/>
    </source>
</evidence>
<dbReference type="InterPro" id="IPR049489">
    <property type="entry name" value="FabD-like_helical_ins"/>
</dbReference>
<dbReference type="InterPro" id="IPR013785">
    <property type="entry name" value="Aldolase_TIM"/>
</dbReference>
<protein>
    <submittedName>
        <fullName evidence="2">PfaD family polyunsaturated fatty acid/polyketide biosynthesis protein</fullName>
    </submittedName>
</protein>
<dbReference type="NCBIfam" id="TIGR02814">
    <property type="entry name" value="pfaD_fam"/>
    <property type="match status" value="1"/>
</dbReference>
<dbReference type="PANTHER" id="PTHR32332">
    <property type="entry name" value="2-NITROPROPANE DIOXYGENASE"/>
    <property type="match status" value="1"/>
</dbReference>
<dbReference type="Gene3D" id="3.20.20.70">
    <property type="entry name" value="Aldolase class I"/>
    <property type="match status" value="1"/>
</dbReference>
<reference evidence="2 3" key="1">
    <citation type="journal article" date="2019" name="ACS Chem. Biol.">
        <title>Identification and Mobilization of a Cryptic Antibiotic Biosynthesis Gene Locus from a Human-Pathogenic Nocardia Isolate.</title>
        <authorList>
            <person name="Herisse M."/>
            <person name="Ishida K."/>
            <person name="Porter J.L."/>
            <person name="Howden B."/>
            <person name="Hertweck C."/>
            <person name="Stinear T.P."/>
            <person name="Pidot S.J."/>
        </authorList>
    </citation>
    <scope>NUCLEOTIDE SEQUENCE [LARGE SCALE GENOMIC DNA]</scope>
    <source>
        <strain evidence="2 3">AUSMDU00012715</strain>
    </source>
</reference>
<organism evidence="2 3">
    <name type="scientific">Nocardia terpenica</name>
    <dbReference type="NCBI Taxonomy" id="455432"/>
    <lineage>
        <taxon>Bacteria</taxon>
        <taxon>Bacillati</taxon>
        <taxon>Actinomycetota</taxon>
        <taxon>Actinomycetes</taxon>
        <taxon>Mycobacteriales</taxon>
        <taxon>Nocardiaceae</taxon>
        <taxon>Nocardia</taxon>
    </lineage>
</organism>
<dbReference type="Pfam" id="PF21607">
    <property type="entry name" value="FabD_helical_ins"/>
    <property type="match status" value="1"/>
</dbReference>
<accession>A0A6G9Z4A5</accession>
<dbReference type="InterPro" id="IPR014179">
    <property type="entry name" value="PfaD-like_TIM-barrel"/>
</dbReference>
<dbReference type="AlphaFoldDB" id="A0A6G9Z4A5"/>
<evidence type="ECO:0000259" key="1">
    <source>
        <dbReference type="Pfam" id="PF21607"/>
    </source>
</evidence>
<dbReference type="EMBL" id="CP046173">
    <property type="protein sequence ID" value="QIS20419.1"/>
    <property type="molecule type" value="Genomic_DNA"/>
</dbReference>
<dbReference type="RefSeq" id="WP_167487764.1">
    <property type="nucleotide sequence ID" value="NZ_CP046173.1"/>
</dbReference>
<dbReference type="CDD" id="cd04742">
    <property type="entry name" value="NPD_FabD"/>
    <property type="match status" value="1"/>
</dbReference>
<dbReference type="PANTHER" id="PTHR32332:SF20">
    <property type="entry name" value="2-NITROPROPANE DIOXYGENASE-LIKE PROTEIN"/>
    <property type="match status" value="1"/>
</dbReference>
<feature type="domain" description="[Acyl-carrier-protein] S-malonyltransferase-like inserted helical" evidence="1">
    <location>
        <begin position="376"/>
        <end position="455"/>
    </location>
</feature>
<gene>
    <name evidence="2" type="ORF">F6W96_21100</name>
</gene>
<name>A0A6G9Z4A5_9NOCA</name>
<dbReference type="SUPFAM" id="SSF51412">
    <property type="entry name" value="Inosine monophosphate dehydrogenase (IMPDH)"/>
    <property type="match status" value="1"/>
</dbReference>
<evidence type="ECO:0000313" key="3">
    <source>
        <dbReference type="Proteomes" id="UP000500953"/>
    </source>
</evidence>
<dbReference type="Proteomes" id="UP000500953">
    <property type="component" value="Chromosome"/>
</dbReference>
<proteinExistence type="predicted"/>